<keyword evidence="1" id="KW-0862">Zinc</keyword>
<keyword evidence="1" id="KW-0479">Metal-binding</keyword>
<gene>
    <name evidence="4" type="ORF">WMSIL1_LOCUS3906</name>
</gene>
<evidence type="ECO:0000259" key="3">
    <source>
        <dbReference type="PROSITE" id="PS50157"/>
    </source>
</evidence>
<sequence>MWPFDLFFTLKNEAGRSLKEAIHSKCRIKTYYELLGFYATGQVTVKDLLTACSKEIGESTVKSMNFVNVMLMFYNCCGTMFSDALNKVEYQEKLMQVLHSLTYTNNIASQKLGWFIKSIYPDSNSHLIQSLKFEGIQMSSWIPEMSAGDLKGLLRYVRKKYENNDEIKDISVLISKGSNIKELHNIHTQVEAYVKLLRIEHTFLQSVIESFLPIEYFENPVDIFTEQAIETLNKINMLLNSLNHRSDSRDENYNPYAGSKQQLISRNGFGHSEIREEKPARDQKQSNSNEYRMFEKKFIDLFGKPAKMQYLDNLINSAFDKEELDKNKKTVLEFISGIKNDYQFLNYLHKEGKIRDEPDSRVQNIIDWSQQMEQQIDYMTVAFSESEPVNSYPQTSTEPQNQISGNHHQPPTQSTVFAPGLQENETPISTYDDLSFTSQTENKTLSTDTYKCPQCDQRFCSNGFLQTHLNLEHDEMCQ</sequence>
<dbReference type="InterPro" id="IPR013087">
    <property type="entry name" value="Znf_C2H2_type"/>
</dbReference>
<feature type="region of interest" description="Disordered" evidence="2">
    <location>
        <begin position="387"/>
        <end position="418"/>
    </location>
</feature>
<dbReference type="Gene3D" id="3.30.160.60">
    <property type="entry name" value="Classic Zinc Finger"/>
    <property type="match status" value="1"/>
</dbReference>
<accession>A0A564Y7J5</accession>
<dbReference type="Proteomes" id="UP000321570">
    <property type="component" value="Unassembled WGS sequence"/>
</dbReference>
<keyword evidence="1" id="KW-0863">Zinc-finger</keyword>
<evidence type="ECO:0000313" key="5">
    <source>
        <dbReference type="Proteomes" id="UP000321570"/>
    </source>
</evidence>
<dbReference type="GO" id="GO:0008270">
    <property type="term" value="F:zinc ion binding"/>
    <property type="evidence" value="ECO:0007669"/>
    <property type="project" value="UniProtKB-KW"/>
</dbReference>
<keyword evidence="5" id="KW-1185">Reference proteome</keyword>
<dbReference type="AlphaFoldDB" id="A0A564Y7J5"/>
<feature type="domain" description="C2H2-type" evidence="3">
    <location>
        <begin position="450"/>
        <end position="473"/>
    </location>
</feature>
<dbReference type="PROSITE" id="PS50157">
    <property type="entry name" value="ZINC_FINGER_C2H2_2"/>
    <property type="match status" value="1"/>
</dbReference>
<evidence type="ECO:0000313" key="4">
    <source>
        <dbReference type="EMBL" id="VUZ43126.1"/>
    </source>
</evidence>
<evidence type="ECO:0000256" key="2">
    <source>
        <dbReference type="SAM" id="MobiDB-lite"/>
    </source>
</evidence>
<dbReference type="SMART" id="SM00355">
    <property type="entry name" value="ZnF_C2H2"/>
    <property type="match status" value="1"/>
</dbReference>
<protein>
    <recommendedName>
        <fullName evidence="3">C2H2-type domain-containing protein</fullName>
    </recommendedName>
</protein>
<organism evidence="4 5">
    <name type="scientific">Hymenolepis diminuta</name>
    <name type="common">Rat tapeworm</name>
    <dbReference type="NCBI Taxonomy" id="6216"/>
    <lineage>
        <taxon>Eukaryota</taxon>
        <taxon>Metazoa</taxon>
        <taxon>Spiralia</taxon>
        <taxon>Lophotrochozoa</taxon>
        <taxon>Platyhelminthes</taxon>
        <taxon>Cestoda</taxon>
        <taxon>Eucestoda</taxon>
        <taxon>Cyclophyllidea</taxon>
        <taxon>Hymenolepididae</taxon>
        <taxon>Hymenolepis</taxon>
    </lineage>
</organism>
<reference evidence="4 5" key="1">
    <citation type="submission" date="2019-07" db="EMBL/GenBank/DDBJ databases">
        <authorList>
            <person name="Jastrzebski P J."/>
            <person name="Paukszto L."/>
            <person name="Jastrzebski P J."/>
        </authorList>
    </citation>
    <scope>NUCLEOTIDE SEQUENCE [LARGE SCALE GENOMIC DNA]</scope>
    <source>
        <strain evidence="4 5">WMS-il1</strain>
    </source>
</reference>
<feature type="compositionally biased region" description="Polar residues" evidence="2">
    <location>
        <begin position="387"/>
        <end position="416"/>
    </location>
</feature>
<proteinExistence type="predicted"/>
<name>A0A564Y7J5_HYMDI</name>
<dbReference type="PROSITE" id="PS00028">
    <property type="entry name" value="ZINC_FINGER_C2H2_1"/>
    <property type="match status" value="1"/>
</dbReference>
<evidence type="ECO:0000256" key="1">
    <source>
        <dbReference type="PROSITE-ProRule" id="PRU00042"/>
    </source>
</evidence>
<dbReference type="EMBL" id="CABIJS010000111">
    <property type="protein sequence ID" value="VUZ43126.1"/>
    <property type="molecule type" value="Genomic_DNA"/>
</dbReference>